<dbReference type="PROSITE" id="PS50833">
    <property type="entry name" value="BRIX"/>
    <property type="match status" value="1"/>
</dbReference>
<dbReference type="eggNOG" id="KOG2780">
    <property type="taxonomic scope" value="Eukaryota"/>
</dbReference>
<dbReference type="GO" id="GO:0000470">
    <property type="term" value="P:maturation of LSU-rRNA"/>
    <property type="evidence" value="ECO:0007669"/>
    <property type="project" value="TreeGrafter"/>
</dbReference>
<dbReference type="OMA" id="AWIISNK"/>
<comment type="caution">
    <text evidence="3">The sequence shown here is derived from an EMBL/GenBank/DDBJ whole genome shotgun (WGS) entry which is preliminary data.</text>
</comment>
<dbReference type="Pfam" id="PF04427">
    <property type="entry name" value="Brix"/>
    <property type="match status" value="1"/>
</dbReference>
<dbReference type="GO" id="GO:0042134">
    <property type="term" value="F:rRNA primary transcript binding"/>
    <property type="evidence" value="ECO:0007669"/>
    <property type="project" value="InterPro"/>
</dbReference>
<evidence type="ECO:0000313" key="4">
    <source>
        <dbReference type="Proteomes" id="UP000019763"/>
    </source>
</evidence>
<dbReference type="PANTHER" id="PTHR22734">
    <property type="entry name" value="U3 SMALL NUCLEOLAR RIBONUCLEOPROTEIN PROTEIN IMP4"/>
    <property type="match status" value="1"/>
</dbReference>
<dbReference type="VEuPathDB" id="CryptoDB:GNI_079180"/>
<dbReference type="SUPFAM" id="SSF52954">
    <property type="entry name" value="Class II aaRS ABD-related"/>
    <property type="match status" value="1"/>
</dbReference>
<feature type="region of interest" description="Disordered" evidence="1">
    <location>
        <begin position="1"/>
        <end position="24"/>
    </location>
</feature>
<dbReference type="GeneID" id="22912886"/>
<accession>A0A023B6I7</accession>
<proteinExistence type="predicted"/>
<evidence type="ECO:0000259" key="2">
    <source>
        <dbReference type="PROSITE" id="PS50833"/>
    </source>
</evidence>
<dbReference type="InterPro" id="IPR044281">
    <property type="entry name" value="IMP4/RPF1"/>
</dbReference>
<dbReference type="PANTHER" id="PTHR22734:SF3">
    <property type="entry name" value="RIBOSOME PRODUCTION FACTOR 1"/>
    <property type="match status" value="1"/>
</dbReference>
<organism evidence="3 4">
    <name type="scientific">Gregarina niphandrodes</name>
    <name type="common">Septate eugregarine</name>
    <dbReference type="NCBI Taxonomy" id="110365"/>
    <lineage>
        <taxon>Eukaryota</taxon>
        <taxon>Sar</taxon>
        <taxon>Alveolata</taxon>
        <taxon>Apicomplexa</taxon>
        <taxon>Conoidasida</taxon>
        <taxon>Gregarinasina</taxon>
        <taxon>Eugregarinorida</taxon>
        <taxon>Gregarinidae</taxon>
        <taxon>Gregarina</taxon>
    </lineage>
</organism>
<evidence type="ECO:0000313" key="3">
    <source>
        <dbReference type="EMBL" id="EZG66566.1"/>
    </source>
</evidence>
<dbReference type="RefSeq" id="XP_011130599.1">
    <property type="nucleotide sequence ID" value="XM_011132297.1"/>
</dbReference>
<dbReference type="AlphaFoldDB" id="A0A023B6I7"/>
<dbReference type="OrthoDB" id="264354at2759"/>
<sequence>MAKKSRSGSRKEESVLTRQAQKRQWLKEREAYREEKKRINRVQRGLRKEAEARGEKVERQVPRTVESMRDLDDEVVLDDDVAFEDVLDAEKVDEFQSYFSGASGQPKILMTTIVRPGRPMLKLLKELQVVFPESYYVDRRKYVLAEDLVKFATDRGFTDLMIFEQRQGEPHGVFLTHLPEGPTSHFRLSGVVLARTLKGVNATNHNPEIILHNFSTAVARRLKRQLHSLIPRKPEFIGRRVIAFVNKHDFIFFRHYRYVFEDGGTTARLAEIGPRFTLKLRSLQEGILDRECGKFEWFWRPKLQETAKQHHL</sequence>
<reference evidence="3" key="1">
    <citation type="submission" date="2013-12" db="EMBL/GenBank/DDBJ databases">
        <authorList>
            <person name="Omoto C.K."/>
            <person name="Sibley D."/>
            <person name="Venepally P."/>
            <person name="Hadjithomas M."/>
            <person name="Karamycheva S."/>
            <person name="Brunk B."/>
            <person name="Roos D."/>
            <person name="Caler E."/>
            <person name="Lorenzi H."/>
        </authorList>
    </citation>
    <scope>NUCLEOTIDE SEQUENCE</scope>
</reference>
<name>A0A023B6I7_GRENI</name>
<keyword evidence="4" id="KW-1185">Reference proteome</keyword>
<dbReference type="Proteomes" id="UP000019763">
    <property type="component" value="Unassembled WGS sequence"/>
</dbReference>
<dbReference type="GO" id="GO:0005730">
    <property type="term" value="C:nucleolus"/>
    <property type="evidence" value="ECO:0007669"/>
    <property type="project" value="TreeGrafter"/>
</dbReference>
<dbReference type="InterPro" id="IPR007109">
    <property type="entry name" value="Brix"/>
</dbReference>
<evidence type="ECO:0000256" key="1">
    <source>
        <dbReference type="SAM" id="MobiDB-lite"/>
    </source>
</evidence>
<protein>
    <submittedName>
        <fullName evidence="3">Brix domain protein</fullName>
    </submittedName>
</protein>
<feature type="domain" description="Brix" evidence="2">
    <location>
        <begin position="106"/>
        <end position="289"/>
    </location>
</feature>
<dbReference type="GO" id="GO:0000460">
    <property type="term" value="P:maturation of 5.8S rRNA"/>
    <property type="evidence" value="ECO:0007669"/>
    <property type="project" value="TreeGrafter"/>
</dbReference>
<gene>
    <name evidence="3" type="ORF">GNI_079180</name>
</gene>
<dbReference type="EMBL" id="AFNH02000592">
    <property type="protein sequence ID" value="EZG66566.1"/>
    <property type="molecule type" value="Genomic_DNA"/>
</dbReference>
<dbReference type="SMART" id="SM00879">
    <property type="entry name" value="Brix"/>
    <property type="match status" value="1"/>
</dbReference>
<dbReference type="GO" id="GO:0030687">
    <property type="term" value="C:preribosome, large subunit precursor"/>
    <property type="evidence" value="ECO:0007669"/>
    <property type="project" value="TreeGrafter"/>
</dbReference>
<dbReference type="Gene3D" id="3.40.50.10480">
    <property type="entry name" value="Probable brix-domain ribosomal biogenesis protein"/>
    <property type="match status" value="1"/>
</dbReference>